<evidence type="ECO:0000256" key="2">
    <source>
        <dbReference type="ARBA" id="ARBA00006074"/>
    </source>
</evidence>
<comment type="similarity">
    <text evidence="2">Belongs to the HD-ZIP homeobox family. Class II subfamily.</text>
</comment>
<keyword evidence="6" id="KW-0804">Transcription</keyword>
<dbReference type="PROSITE" id="PS00027">
    <property type="entry name" value="HOMEOBOX_1"/>
    <property type="match status" value="1"/>
</dbReference>
<dbReference type="GO" id="GO:0043565">
    <property type="term" value="F:sequence-specific DNA binding"/>
    <property type="evidence" value="ECO:0007669"/>
    <property type="project" value="InterPro"/>
</dbReference>
<dbReference type="SMART" id="SM00340">
    <property type="entry name" value="HALZ"/>
    <property type="match status" value="1"/>
</dbReference>
<dbReference type="PANTHER" id="PTHR45714">
    <property type="entry name" value="HOMEOBOX-LEUCINE ZIPPER PROTEIN HAT14"/>
    <property type="match status" value="1"/>
</dbReference>
<evidence type="ECO:0000256" key="5">
    <source>
        <dbReference type="ARBA" id="ARBA00023155"/>
    </source>
</evidence>
<dbReference type="GO" id="GO:0000981">
    <property type="term" value="F:DNA-binding transcription factor activity, RNA polymerase II-specific"/>
    <property type="evidence" value="ECO:0007669"/>
    <property type="project" value="InterPro"/>
</dbReference>
<evidence type="ECO:0000256" key="1">
    <source>
        <dbReference type="ARBA" id="ARBA00004123"/>
    </source>
</evidence>
<dbReference type="PANTHER" id="PTHR45714:SF34">
    <property type="entry name" value="HOMEOBOX-LEUCINE ZIPPER PROTEIN HAT9"/>
    <property type="match status" value="1"/>
</dbReference>
<reference evidence="12 13" key="1">
    <citation type="submission" date="2020-10" db="EMBL/GenBank/DDBJ databases">
        <title>The Coptis chinensis genome and diversification of protoberbering-type alkaloids.</title>
        <authorList>
            <person name="Wang B."/>
            <person name="Shu S."/>
            <person name="Song C."/>
            <person name="Liu Y."/>
        </authorList>
    </citation>
    <scope>NUCLEOTIDE SEQUENCE [LARGE SCALE GENOMIC DNA]</scope>
    <source>
        <strain evidence="12">HL-2020</strain>
        <tissue evidence="12">Leaf</tissue>
    </source>
</reference>
<proteinExistence type="inferred from homology"/>
<dbReference type="InterPro" id="IPR001356">
    <property type="entry name" value="HD"/>
</dbReference>
<dbReference type="EMBL" id="JADFTS010000003">
    <property type="protein sequence ID" value="KAF9616300.1"/>
    <property type="molecule type" value="Genomic_DNA"/>
</dbReference>
<dbReference type="Proteomes" id="UP000631114">
    <property type="component" value="Unassembled WGS sequence"/>
</dbReference>
<dbReference type="GO" id="GO:0005634">
    <property type="term" value="C:nucleus"/>
    <property type="evidence" value="ECO:0007669"/>
    <property type="project" value="UniProtKB-SubCell"/>
</dbReference>
<dbReference type="SUPFAM" id="SSF46689">
    <property type="entry name" value="Homeodomain-like"/>
    <property type="match status" value="1"/>
</dbReference>
<dbReference type="SMART" id="SM00389">
    <property type="entry name" value="HOX"/>
    <property type="match status" value="1"/>
</dbReference>
<dbReference type="InterPro" id="IPR017970">
    <property type="entry name" value="Homeobox_CS"/>
</dbReference>
<evidence type="ECO:0000256" key="10">
    <source>
        <dbReference type="SAM" id="MobiDB-lite"/>
    </source>
</evidence>
<evidence type="ECO:0000259" key="11">
    <source>
        <dbReference type="PROSITE" id="PS50071"/>
    </source>
</evidence>
<organism evidence="12 13">
    <name type="scientific">Coptis chinensis</name>
    <dbReference type="NCBI Taxonomy" id="261450"/>
    <lineage>
        <taxon>Eukaryota</taxon>
        <taxon>Viridiplantae</taxon>
        <taxon>Streptophyta</taxon>
        <taxon>Embryophyta</taxon>
        <taxon>Tracheophyta</taxon>
        <taxon>Spermatophyta</taxon>
        <taxon>Magnoliopsida</taxon>
        <taxon>Ranunculales</taxon>
        <taxon>Ranunculaceae</taxon>
        <taxon>Coptidoideae</taxon>
        <taxon>Coptis</taxon>
    </lineage>
</organism>
<comment type="subcellular location">
    <subcellularLocation>
        <location evidence="1 8 9">Nucleus</location>
    </subcellularLocation>
</comment>
<keyword evidence="7 8" id="KW-0539">Nucleus</keyword>
<dbReference type="AlphaFoldDB" id="A0A835M277"/>
<keyword evidence="4 8" id="KW-0238">DNA-binding</keyword>
<dbReference type="Pfam" id="PF00046">
    <property type="entry name" value="Homeodomain"/>
    <property type="match status" value="1"/>
</dbReference>
<accession>A0A835M277</accession>
<evidence type="ECO:0000256" key="7">
    <source>
        <dbReference type="ARBA" id="ARBA00023242"/>
    </source>
</evidence>
<evidence type="ECO:0000256" key="9">
    <source>
        <dbReference type="RuleBase" id="RU000682"/>
    </source>
</evidence>
<gene>
    <name evidence="12" type="ORF">IFM89_029076</name>
</gene>
<evidence type="ECO:0000256" key="6">
    <source>
        <dbReference type="ARBA" id="ARBA00023163"/>
    </source>
</evidence>
<comment type="caution">
    <text evidence="12">The sequence shown here is derived from an EMBL/GenBank/DDBJ whole genome shotgun (WGS) entry which is preliminary data.</text>
</comment>
<dbReference type="CDD" id="cd00086">
    <property type="entry name" value="homeodomain"/>
    <property type="match status" value="1"/>
</dbReference>
<feature type="region of interest" description="Disordered" evidence="10">
    <location>
        <begin position="1"/>
        <end position="31"/>
    </location>
</feature>
<feature type="DNA-binding region" description="Homeobox" evidence="8">
    <location>
        <begin position="91"/>
        <end position="168"/>
    </location>
</feature>
<dbReference type="PROSITE" id="PS50071">
    <property type="entry name" value="HOMEOBOX_2"/>
    <property type="match status" value="1"/>
</dbReference>
<keyword evidence="3" id="KW-0805">Transcription regulation</keyword>
<name>A0A835M277_9MAGN</name>
<protein>
    <recommendedName>
        <fullName evidence="11">Homeobox domain-containing protein</fullName>
    </recommendedName>
</protein>
<dbReference type="InterPro" id="IPR050762">
    <property type="entry name" value="HD-ZIP_Homeobox_LZ_Class_II"/>
</dbReference>
<keyword evidence="5 8" id="KW-0371">Homeobox</keyword>
<dbReference type="OrthoDB" id="6159439at2759"/>
<evidence type="ECO:0000313" key="13">
    <source>
        <dbReference type="Proteomes" id="UP000631114"/>
    </source>
</evidence>
<evidence type="ECO:0000256" key="3">
    <source>
        <dbReference type="ARBA" id="ARBA00023015"/>
    </source>
</evidence>
<sequence length="215" mass="25162">MEEDDECNIELGLGLGRSESVDSVPMNGEPVENKKRVPFHLLFPPCKKEDVDNEVPNFDGSDSRTDEQVEHNNNSIFVYSNSSSKNDDNNATRKKLVLTSEQVMLLEENFKQHRILSPVYSIFYIYAYVNFTIPALNKKRDLAEQLNLQARQIEVWFQNRRARTKQKQREKDCEFWKSYCQSLQDENRRLNIELQDLRSRKLGSSSLYVHLPLSI</sequence>
<dbReference type="Gene3D" id="1.10.10.60">
    <property type="entry name" value="Homeodomain-like"/>
    <property type="match status" value="1"/>
</dbReference>
<evidence type="ECO:0000256" key="8">
    <source>
        <dbReference type="PROSITE-ProRule" id="PRU00108"/>
    </source>
</evidence>
<keyword evidence="13" id="KW-1185">Reference proteome</keyword>
<dbReference type="InterPro" id="IPR003106">
    <property type="entry name" value="Leu_zip_homeo"/>
</dbReference>
<evidence type="ECO:0000313" key="12">
    <source>
        <dbReference type="EMBL" id="KAF9616300.1"/>
    </source>
</evidence>
<feature type="domain" description="Homeobox" evidence="11">
    <location>
        <begin position="89"/>
        <end position="167"/>
    </location>
</feature>
<dbReference type="InterPro" id="IPR009057">
    <property type="entry name" value="Homeodomain-like_sf"/>
</dbReference>
<evidence type="ECO:0000256" key="4">
    <source>
        <dbReference type="ARBA" id="ARBA00023125"/>
    </source>
</evidence>